<dbReference type="EMBL" id="CP053642">
    <property type="protein sequence ID" value="QKD78926.1"/>
    <property type="molecule type" value="Genomic_DNA"/>
</dbReference>
<evidence type="ECO:0000313" key="1">
    <source>
        <dbReference type="EMBL" id="QKD78926.1"/>
    </source>
</evidence>
<dbReference type="InterPro" id="IPR025329">
    <property type="entry name" value="DUF4235"/>
</dbReference>
<dbReference type="RefSeq" id="WP_159717996.1">
    <property type="nucleotide sequence ID" value="NZ_CP053642.1"/>
</dbReference>
<dbReference type="Pfam" id="PF14019">
    <property type="entry name" value="DUF4235"/>
    <property type="match status" value="1"/>
</dbReference>
<keyword evidence="2" id="KW-1185">Reference proteome</keyword>
<dbReference type="KEGG" id="amam:HPC72_00390"/>
<protein>
    <submittedName>
        <fullName evidence="1">DUF4235 domain-containing protein</fullName>
    </submittedName>
</protein>
<dbReference type="AlphaFoldDB" id="A0A6M8B4F0"/>
<name>A0A6M8B4F0_9ACTO</name>
<reference evidence="1 2" key="1">
    <citation type="submission" date="2020-05" db="EMBL/GenBank/DDBJ databases">
        <title>Actinomyces sp. zg-325.</title>
        <authorList>
            <person name="Yang C."/>
        </authorList>
    </citation>
    <scope>NUCLEOTIDE SEQUENCE [LARGE SCALE GENOMIC DNA]</scope>
    <source>
        <strain evidence="2">zg-325</strain>
    </source>
</reference>
<organism evidence="1 2">
    <name type="scientific">Actinomyces marmotae</name>
    <dbReference type="NCBI Taxonomy" id="2737173"/>
    <lineage>
        <taxon>Bacteria</taxon>
        <taxon>Bacillati</taxon>
        <taxon>Actinomycetota</taxon>
        <taxon>Actinomycetes</taxon>
        <taxon>Actinomycetales</taxon>
        <taxon>Actinomycetaceae</taxon>
        <taxon>Actinomyces</taxon>
    </lineage>
</organism>
<evidence type="ECO:0000313" key="2">
    <source>
        <dbReference type="Proteomes" id="UP000504752"/>
    </source>
</evidence>
<accession>A0A6M8B4F0</accession>
<dbReference type="Proteomes" id="UP000504752">
    <property type="component" value="Chromosome"/>
</dbReference>
<gene>
    <name evidence="1" type="ORF">HPC72_00390</name>
</gene>
<proteinExistence type="predicted"/>
<sequence length="93" mass="9748">MPGKTTVDFAWKATAAVATLAAGFVADKALGTVWKTVTGKPTPNDESQLLEYRLMEVVAFAALSGAALAVTRELALRKAAAWYGGRGHNPLTS</sequence>